<evidence type="ECO:0000256" key="3">
    <source>
        <dbReference type="SAM" id="MobiDB-lite"/>
    </source>
</evidence>
<comment type="caution">
    <text evidence="2">Lacks conserved residue(s) required for the propagation of feature annotation.</text>
</comment>
<evidence type="ECO:0000313" key="5">
    <source>
        <dbReference type="EMBL" id="OAI10946.1"/>
    </source>
</evidence>
<dbReference type="InterPro" id="IPR050218">
    <property type="entry name" value="LptD"/>
</dbReference>
<dbReference type="PANTHER" id="PTHR30189:SF1">
    <property type="entry name" value="LPS-ASSEMBLY PROTEIN LPTD"/>
    <property type="match status" value="1"/>
</dbReference>
<organism evidence="5 6">
    <name type="scientific">Methylomonas lenta</name>
    <dbReference type="NCBI Taxonomy" id="980561"/>
    <lineage>
        <taxon>Bacteria</taxon>
        <taxon>Pseudomonadati</taxon>
        <taxon>Pseudomonadota</taxon>
        <taxon>Gammaproteobacteria</taxon>
        <taxon>Methylococcales</taxon>
        <taxon>Methylococcaceae</taxon>
        <taxon>Methylomonas</taxon>
    </lineage>
</organism>
<feature type="chain" id="PRO_5009002017" description="LPS-assembly protein LptD" evidence="2">
    <location>
        <begin position="22"/>
        <end position="950"/>
    </location>
</feature>
<evidence type="ECO:0000313" key="6">
    <source>
        <dbReference type="Proteomes" id="UP000078476"/>
    </source>
</evidence>
<protein>
    <recommendedName>
        <fullName evidence="2">LPS-assembly protein LptD</fullName>
    </recommendedName>
</protein>
<dbReference type="GO" id="GO:0009279">
    <property type="term" value="C:cell outer membrane"/>
    <property type="evidence" value="ECO:0007669"/>
    <property type="project" value="UniProtKB-SubCell"/>
</dbReference>
<gene>
    <name evidence="2" type="primary">lptD</name>
    <name evidence="5" type="ORF">A1359_15595</name>
</gene>
<feature type="domain" description="LptD C-terminal" evidence="4">
    <location>
        <begin position="480"/>
        <end position="857"/>
    </location>
</feature>
<dbReference type="OrthoDB" id="9760225at2"/>
<dbReference type="GO" id="GO:0015920">
    <property type="term" value="P:lipopolysaccharide transport"/>
    <property type="evidence" value="ECO:0007669"/>
    <property type="project" value="InterPro"/>
</dbReference>
<dbReference type="InterPro" id="IPR007543">
    <property type="entry name" value="LptD_C"/>
</dbReference>
<comment type="subunit">
    <text evidence="2">Component of the lipopolysaccharide transport and assembly complex. Interacts with LptE and LptA.</text>
</comment>
<feature type="signal peptide" evidence="2">
    <location>
        <begin position="1"/>
        <end position="21"/>
    </location>
</feature>
<feature type="compositionally biased region" description="Polar residues" evidence="3">
    <location>
        <begin position="142"/>
        <end position="157"/>
    </location>
</feature>
<proteinExistence type="inferred from homology"/>
<comment type="subcellular location">
    <subcellularLocation>
        <location evidence="2">Cell outer membrane</location>
    </subcellularLocation>
</comment>
<keyword evidence="6" id="KW-1185">Reference proteome</keyword>
<comment type="caution">
    <text evidence="5">The sequence shown here is derived from an EMBL/GenBank/DDBJ whole genome shotgun (WGS) entry which is preliminary data.</text>
</comment>
<dbReference type="GO" id="GO:1990351">
    <property type="term" value="C:transporter complex"/>
    <property type="evidence" value="ECO:0007669"/>
    <property type="project" value="TreeGrafter"/>
</dbReference>
<feature type="region of interest" description="Disordered" evidence="3">
    <location>
        <begin position="132"/>
        <end position="157"/>
    </location>
</feature>
<dbReference type="EMBL" id="LUUI01000147">
    <property type="protein sequence ID" value="OAI10946.1"/>
    <property type="molecule type" value="Genomic_DNA"/>
</dbReference>
<keyword evidence="1 2" id="KW-0998">Cell outer membrane</keyword>
<dbReference type="Proteomes" id="UP000078476">
    <property type="component" value="Unassembled WGS sequence"/>
</dbReference>
<sequence length="950" mass="106727" precursor="true">MNLRFYTVYLALLTFTEVAAAAENAAWNCEQGKNGEWTCLNEGQTSQATAQPKLISPKPATAVVQQIKPDVVPQVPEVQPAPVITQAPTAPIMTQEPVAQHVEVAPPSTEKLTAQVVPEAQKLHVRFSENEKPLLESAPSRAETSTRVAKNPGWNCQSGDENANWNCNLVGPDPKGEAKVAEESQSNSYWFTPAYNNQQERTFQALRSEFEQDPWQNCSSWSAKKTKRTTTSKEARETANTDVTADFSEVFDGEILNFAGNVDLTRADQHLLANKASYDTVADTMDAQGDVIYSEDTLAFSGNTASMSLGKDEARLRQSQFILAEAPFRGTADVVYRDNKSLSRYQEATFTSCPPGNQDWVAHASRIKINRETGLGSAKNAWLEFKGVPFIYTPYISFPTDNRRTSGLLAPSWANTQRNGFDISAPIYWNIAPNFDTTFTPRYLEKRGEMVRNKFRYLTEMSQGSLAGEYLPYDQLQDRSRYSASFKDNTQFTPRLSTATDLNYVSDDEYFNDLNNALGFQTNRFLPSSAYINYGRPDVAFSTSVHHYQSVDKSVTDSQMPYDILPRVNLNLNHSFDNMPVVLGMDNQYSHFYHSDLVNGQRFNVAPSVSLPLESSAGFLIPKITGQYTQYQLSNLTVPGQDSNISRMLPIISLDGGMAFEKDIHIGDSPYTHTLEPRAFYVYIPRKNQTNIPIFDTAAYDTTYYSLFRENNFSGMDRIQDANQVTLAGTSRLIDSKTGLEPLKLSLGQTIYFQNRTVDLDYLNDTFPTQTSTTSNFIGEVSGQITRSLSYLAGAQWDPVKNSFTRAQGGLKFRNQPDQIFDIGYRYRGNSPNNQYVNQSTISQSDASFRWPVAAGWYALGRWQYSFNFAKTTESFIGFEKENCCWRFRVIGRRYINGANTTNFLAPDAKPENAIFVQLELKGLTSFGNSVDQFLQTNLPGFHPAKYFED</sequence>
<comment type="similarity">
    <text evidence="2">Belongs to the LptD family.</text>
</comment>
<dbReference type="PANTHER" id="PTHR30189">
    <property type="entry name" value="LPS-ASSEMBLY PROTEIN"/>
    <property type="match status" value="1"/>
</dbReference>
<dbReference type="InterPro" id="IPR020889">
    <property type="entry name" value="LipoPS_assembly_LptD"/>
</dbReference>
<comment type="function">
    <text evidence="2">Together with LptE, is involved in the assembly of lipopolysaccharide (LPS) at the surface of the outer membrane.</text>
</comment>
<evidence type="ECO:0000259" key="4">
    <source>
        <dbReference type="Pfam" id="PF04453"/>
    </source>
</evidence>
<dbReference type="HAMAP" id="MF_01411">
    <property type="entry name" value="LPS_assembly_LptD"/>
    <property type="match status" value="1"/>
</dbReference>
<reference evidence="5 6" key="1">
    <citation type="submission" date="2016-03" db="EMBL/GenBank/DDBJ databases">
        <authorList>
            <person name="Ploux O."/>
        </authorList>
    </citation>
    <scope>NUCLEOTIDE SEQUENCE [LARGE SCALE GENOMIC DNA]</scope>
    <source>
        <strain evidence="5 6">R-45370</strain>
    </source>
</reference>
<dbReference type="RefSeq" id="WP_066986485.1">
    <property type="nucleotide sequence ID" value="NZ_LUUI01000147.1"/>
</dbReference>
<dbReference type="GO" id="GO:0043165">
    <property type="term" value="P:Gram-negative-bacterium-type cell outer membrane assembly"/>
    <property type="evidence" value="ECO:0007669"/>
    <property type="project" value="UniProtKB-UniRule"/>
</dbReference>
<evidence type="ECO:0000256" key="1">
    <source>
        <dbReference type="ARBA" id="ARBA00023237"/>
    </source>
</evidence>
<accession>A0A177MZ20</accession>
<dbReference type="Pfam" id="PF04453">
    <property type="entry name" value="LptD"/>
    <property type="match status" value="1"/>
</dbReference>
<name>A0A177MZ20_9GAMM</name>
<keyword evidence="2" id="KW-0732">Signal</keyword>
<dbReference type="AlphaFoldDB" id="A0A177MZ20"/>
<keyword evidence="2" id="KW-0472">Membrane</keyword>
<evidence type="ECO:0000256" key="2">
    <source>
        <dbReference type="HAMAP-Rule" id="MF_01411"/>
    </source>
</evidence>
<dbReference type="STRING" id="980561.A1359_15595"/>